<evidence type="ECO:0000256" key="1">
    <source>
        <dbReference type="SAM" id="Phobius"/>
    </source>
</evidence>
<dbReference type="Proteomes" id="UP001152173">
    <property type="component" value="Unassembled WGS sequence"/>
</dbReference>
<organism evidence="2 3">
    <name type="scientific">Paenisporosarcina quisquiliarum</name>
    <dbReference type="NCBI Taxonomy" id="365346"/>
    <lineage>
        <taxon>Bacteria</taxon>
        <taxon>Bacillati</taxon>
        <taxon>Bacillota</taxon>
        <taxon>Bacilli</taxon>
        <taxon>Bacillales</taxon>
        <taxon>Caryophanaceae</taxon>
        <taxon>Paenisporosarcina</taxon>
    </lineage>
</organism>
<feature type="transmembrane region" description="Helical" evidence="1">
    <location>
        <begin position="70"/>
        <end position="91"/>
    </location>
</feature>
<keyword evidence="3" id="KW-1185">Reference proteome</keyword>
<feature type="transmembrane region" description="Helical" evidence="1">
    <location>
        <begin position="6"/>
        <end position="24"/>
    </location>
</feature>
<feature type="transmembrane region" description="Helical" evidence="1">
    <location>
        <begin position="103"/>
        <end position="133"/>
    </location>
</feature>
<name>A0A9X3LJB3_9BACL</name>
<proteinExistence type="predicted"/>
<sequence>MISLLITGLIVMVVGHIVLITCSFKSTKQENKILFQTLPVSWFWLVFVVAHKIREWKFPLEDTEGYTMGFGLILPGVFILILIIMIGGGGGMKAARRYNQKPLLVISALSVTVIFTNVLVFLLYPIVSLFIIIKKLLRKTQLFNGGKYERKEREI</sequence>
<evidence type="ECO:0000313" key="3">
    <source>
        <dbReference type="Proteomes" id="UP001152173"/>
    </source>
</evidence>
<keyword evidence="1" id="KW-1133">Transmembrane helix</keyword>
<dbReference type="RefSeq" id="WP_269927127.1">
    <property type="nucleotide sequence ID" value="NZ_JAMKBJ010000012.1"/>
</dbReference>
<gene>
    <name evidence="2" type="ORF">M9R32_12745</name>
</gene>
<dbReference type="AlphaFoldDB" id="A0A9X3LJB3"/>
<feature type="transmembrane region" description="Helical" evidence="1">
    <location>
        <begin position="33"/>
        <end position="50"/>
    </location>
</feature>
<reference evidence="2" key="1">
    <citation type="submission" date="2022-05" db="EMBL/GenBank/DDBJ databases">
        <authorList>
            <person name="Colautti A."/>
            <person name="Iacumin L."/>
        </authorList>
    </citation>
    <scope>NUCLEOTIDE SEQUENCE</scope>
    <source>
        <strain evidence="2">SK 55</strain>
    </source>
</reference>
<evidence type="ECO:0000313" key="2">
    <source>
        <dbReference type="EMBL" id="MCZ8538056.1"/>
    </source>
</evidence>
<keyword evidence="1" id="KW-0472">Membrane</keyword>
<protein>
    <submittedName>
        <fullName evidence="2">Uncharacterized protein</fullName>
    </submittedName>
</protein>
<comment type="caution">
    <text evidence="2">The sequence shown here is derived from an EMBL/GenBank/DDBJ whole genome shotgun (WGS) entry which is preliminary data.</text>
</comment>
<dbReference type="EMBL" id="JAMKBJ010000012">
    <property type="protein sequence ID" value="MCZ8538056.1"/>
    <property type="molecule type" value="Genomic_DNA"/>
</dbReference>
<accession>A0A9X3LJB3</accession>
<keyword evidence="1" id="KW-0812">Transmembrane</keyword>